<keyword evidence="2" id="KW-1185">Reference proteome</keyword>
<dbReference type="SFLD" id="SFLDS00005">
    <property type="entry name" value="Isoprenoid_Synthase_Type_I"/>
    <property type="match status" value="1"/>
</dbReference>
<dbReference type="Proteomes" id="UP000184292">
    <property type="component" value="Unassembled WGS sequence"/>
</dbReference>
<dbReference type="RefSeq" id="WP_244526291.1">
    <property type="nucleotide sequence ID" value="NZ_FQYO01000002.1"/>
</dbReference>
<evidence type="ECO:0000313" key="1">
    <source>
        <dbReference type="EMBL" id="SHI66850.1"/>
    </source>
</evidence>
<dbReference type="SUPFAM" id="SSF48576">
    <property type="entry name" value="Terpenoid synthases"/>
    <property type="match status" value="1"/>
</dbReference>
<name>A0A1M6D0V8_9RHOB</name>
<reference evidence="1 2" key="1">
    <citation type="submission" date="2016-11" db="EMBL/GenBank/DDBJ databases">
        <authorList>
            <person name="Jaros S."/>
            <person name="Januszkiewicz K."/>
            <person name="Wedrychowicz H."/>
        </authorList>
    </citation>
    <scope>NUCLEOTIDE SEQUENCE [LARGE SCALE GENOMIC DNA]</scope>
    <source>
        <strain evidence="1 2">DSM 100565</strain>
    </source>
</reference>
<gene>
    <name evidence="1" type="ORF">SAMN05444417_1464</name>
</gene>
<keyword evidence="1" id="KW-0808">Transferase</keyword>
<dbReference type="AlphaFoldDB" id="A0A1M6D0V8"/>
<dbReference type="SFLD" id="SFLDG01212">
    <property type="entry name" value="Phytoene_synthase_like"/>
    <property type="match status" value="1"/>
</dbReference>
<dbReference type="GO" id="GO:0004311">
    <property type="term" value="F:geranylgeranyl diphosphate synthase activity"/>
    <property type="evidence" value="ECO:0007669"/>
    <property type="project" value="InterPro"/>
</dbReference>
<sequence length="284" mass="30782">MNAYDPAMHLPARIIVEGAGSSFRAGMRLLPRGRREAILALYAFCRAVDDIADEPGPAPAKARALDAWEAEIRLAATGDARTPVGRDLARAMTRHDLPLDEFLLVIEGMRMDVSGVRAPDRDTLDAYIRRVAGAVGLLSIRIFGAWRGPRSERFALALARALQLTNILRDVEEDAAIGRIYLPADLLRAHGIADDPATLPAAPGLPALRRTLAAEARAEFRAAAEAARRLPRLRIAPALMMMGPYDRLLAAIEADPTRPPRARPRWAKAADGIACILRGGKSGR</sequence>
<accession>A0A1M6D0V8</accession>
<dbReference type="InterPro" id="IPR044843">
    <property type="entry name" value="Trans_IPPS_bact-type"/>
</dbReference>
<dbReference type="Pfam" id="PF00494">
    <property type="entry name" value="SQS_PSY"/>
    <property type="match status" value="1"/>
</dbReference>
<dbReference type="SFLD" id="SFLDG01018">
    <property type="entry name" value="Squalene/Phytoene_Synthase_Lik"/>
    <property type="match status" value="1"/>
</dbReference>
<dbReference type="Gene3D" id="1.10.600.10">
    <property type="entry name" value="Farnesyl Diphosphate Synthase"/>
    <property type="match status" value="1"/>
</dbReference>
<protein>
    <submittedName>
        <fullName evidence="1">Farnesyl-diphosphate farnesyltransferase</fullName>
    </submittedName>
</protein>
<dbReference type="InterPro" id="IPR008949">
    <property type="entry name" value="Isoprenoid_synthase_dom_sf"/>
</dbReference>
<proteinExistence type="predicted"/>
<dbReference type="EMBL" id="FQYO01000002">
    <property type="protein sequence ID" value="SHI66850.1"/>
    <property type="molecule type" value="Genomic_DNA"/>
</dbReference>
<organism evidence="1 2">
    <name type="scientific">Wenxinia saemankumensis</name>
    <dbReference type="NCBI Taxonomy" id="1447782"/>
    <lineage>
        <taxon>Bacteria</taxon>
        <taxon>Pseudomonadati</taxon>
        <taxon>Pseudomonadota</taxon>
        <taxon>Alphaproteobacteria</taxon>
        <taxon>Rhodobacterales</taxon>
        <taxon>Roseobacteraceae</taxon>
        <taxon>Wenxinia</taxon>
    </lineage>
</organism>
<dbReference type="STRING" id="1447782.SAMN05444417_1464"/>
<evidence type="ECO:0000313" key="2">
    <source>
        <dbReference type="Proteomes" id="UP000184292"/>
    </source>
</evidence>
<dbReference type="PANTHER" id="PTHR31480">
    <property type="entry name" value="BIFUNCTIONAL LYCOPENE CYCLASE/PHYTOENE SYNTHASE"/>
    <property type="match status" value="1"/>
</dbReference>
<dbReference type="InterPro" id="IPR002060">
    <property type="entry name" value="Squ/phyt_synthse"/>
</dbReference>